<dbReference type="OrthoDB" id="2832at10239"/>
<sequence>MLNYNAPGDGQKSSIDGAGSDQMNTFYWLKKAIITSRKDQYFMPLANVTNMPKHFGKTIKVYEYVPLLDDRNINSQGIDANGVTIANGNLYGSSKDVGTITGKLPTLTENGGRVNRVGFTRLAREGSIHKFGYFYEFTQESLDFDSDDGLKEHLSRELMNSAVQLTEAVLQRDLLAAAGTVLYAGAAVSDATVTGEETTTGGVTVPASIVSYKNLMRLDQILTDNRTPTQTTIITGSRMIDTKVIGATRVMYVGSELVPELKAMTDLFGNKAFIEVQHYGDAGTLLNGEVGSIDKFRIIQVPEMLHWAGAGAAVGTNPGYRSSMKDGAEHYDVFPMLVVGDDSFSTIGFQTDGKTVKFTVMTKMPGRETADRNDPYGETGFSSIKWYYGILIKRPERLGLIKTVAPI</sequence>
<dbReference type="GeneID" id="18503420"/>
<dbReference type="RefSeq" id="YP_009004775.1">
    <property type="nucleotide sequence ID" value="NC_023556.1"/>
</dbReference>
<organism evidence="1 2">
    <name type="scientific">Achromobacter phage JWAlpha</name>
    <dbReference type="NCBI Taxonomy" id="1416009"/>
    <lineage>
        <taxon>Viruses</taxon>
        <taxon>Duplodnaviria</taxon>
        <taxon>Heunggongvirae</taxon>
        <taxon>Uroviricota</taxon>
        <taxon>Caudoviricetes</taxon>
        <taxon>Schitoviridae</taxon>
        <taxon>Rothmandenesvirinae</taxon>
        <taxon>Jwalphavirus</taxon>
        <taxon>Jwalphavirus jwalpha</taxon>
    </lineage>
</organism>
<accession>V9VCY6</accession>
<dbReference type="NCBIfam" id="TIGR04387">
    <property type="entry name" value="capsid_maj_N4"/>
    <property type="match status" value="1"/>
</dbReference>
<gene>
    <name evidence="1" type="ORF">JJJB_0074</name>
</gene>
<protein>
    <recommendedName>
        <fullName evidence="3">Major coat protein</fullName>
    </recommendedName>
</protein>
<evidence type="ECO:0000313" key="2">
    <source>
        <dbReference type="Proteomes" id="UP000018885"/>
    </source>
</evidence>
<proteinExistence type="predicted"/>
<dbReference type="EMBL" id="KF787095">
    <property type="protein sequence ID" value="AHC94027.1"/>
    <property type="molecule type" value="Genomic_DNA"/>
</dbReference>
<evidence type="ECO:0000313" key="1">
    <source>
        <dbReference type="EMBL" id="AHC94027.1"/>
    </source>
</evidence>
<dbReference type="Proteomes" id="UP000018885">
    <property type="component" value="Segment"/>
</dbReference>
<keyword evidence="2" id="KW-1185">Reference proteome</keyword>
<name>V9VCY6_9CAUD</name>
<evidence type="ECO:0008006" key="3">
    <source>
        <dbReference type="Google" id="ProtNLM"/>
    </source>
</evidence>
<reference evidence="1 2" key="1">
    <citation type="journal article" date="2014" name="Virol. J.">
        <title>First genome sequences of Achromobacter phages reveal new members of the N4 family.</title>
        <authorList>
            <person name="Wittmann J."/>
            <person name="Dreiseikelmann B."/>
            <person name="Rohde M."/>
            <person name="Meier-Kolthoff J.P."/>
            <person name="Bunk B."/>
            <person name="Rohde C."/>
        </authorList>
    </citation>
    <scope>NUCLEOTIDE SEQUENCE [LARGE SCALE GENOMIC DNA]</scope>
    <source>
        <strain evidence="1">JWAlpha</strain>
    </source>
</reference>
<dbReference type="KEGG" id="vg:18503420"/>